<dbReference type="RefSeq" id="WP_379879907.1">
    <property type="nucleotide sequence ID" value="NZ_JBHPON010000001.1"/>
</dbReference>
<name>A0ABW1KW14_9PROT</name>
<dbReference type="SMART" id="SM00448">
    <property type="entry name" value="REC"/>
    <property type="match status" value="1"/>
</dbReference>
<evidence type="ECO:0000256" key="1">
    <source>
        <dbReference type="ARBA" id="ARBA00022553"/>
    </source>
</evidence>
<evidence type="ECO:0000259" key="4">
    <source>
        <dbReference type="PROSITE" id="PS50110"/>
    </source>
</evidence>
<dbReference type="PROSITE" id="PS50110">
    <property type="entry name" value="RESPONSE_REGULATORY"/>
    <property type="match status" value="1"/>
</dbReference>
<dbReference type="Gene3D" id="3.40.50.2300">
    <property type="match status" value="1"/>
</dbReference>
<accession>A0ABW1KW14</accession>
<dbReference type="EMBL" id="JBHPON010000001">
    <property type="protein sequence ID" value="MFC6034752.1"/>
    <property type="molecule type" value="Genomic_DNA"/>
</dbReference>
<evidence type="ECO:0000313" key="5">
    <source>
        <dbReference type="EMBL" id="MFC6034752.1"/>
    </source>
</evidence>
<proteinExistence type="predicted"/>
<dbReference type="Proteomes" id="UP001596116">
    <property type="component" value="Unassembled WGS sequence"/>
</dbReference>
<keyword evidence="2" id="KW-0902">Two-component regulatory system</keyword>
<dbReference type="SUPFAM" id="SSF52172">
    <property type="entry name" value="CheY-like"/>
    <property type="match status" value="1"/>
</dbReference>
<comment type="caution">
    <text evidence="5">The sequence shown here is derived from an EMBL/GenBank/DDBJ whole genome shotgun (WGS) entry which is preliminary data.</text>
</comment>
<dbReference type="PANTHER" id="PTHR45339:SF1">
    <property type="entry name" value="HYBRID SIGNAL TRANSDUCTION HISTIDINE KINASE J"/>
    <property type="match status" value="1"/>
</dbReference>
<dbReference type="InterPro" id="IPR011006">
    <property type="entry name" value="CheY-like_superfamily"/>
</dbReference>
<keyword evidence="6" id="KW-1185">Reference proteome</keyword>
<reference evidence="5 6" key="1">
    <citation type="submission" date="2024-09" db="EMBL/GenBank/DDBJ databases">
        <authorList>
            <person name="Zhang Z.-H."/>
        </authorList>
    </citation>
    <scope>NUCLEOTIDE SEQUENCE [LARGE SCALE GENOMIC DNA]</scope>
    <source>
        <strain evidence="5 6">HHTR114</strain>
    </source>
</reference>
<evidence type="ECO:0000256" key="3">
    <source>
        <dbReference type="PROSITE-ProRule" id="PRU00169"/>
    </source>
</evidence>
<keyword evidence="1 3" id="KW-0597">Phosphoprotein</keyword>
<evidence type="ECO:0000256" key="2">
    <source>
        <dbReference type="ARBA" id="ARBA00023012"/>
    </source>
</evidence>
<dbReference type="CDD" id="cd17546">
    <property type="entry name" value="REC_hyHK_CKI1_RcsC-like"/>
    <property type="match status" value="1"/>
</dbReference>
<dbReference type="InterPro" id="IPR001789">
    <property type="entry name" value="Sig_transdc_resp-reg_receiver"/>
</dbReference>
<gene>
    <name evidence="5" type="ORF">ACFMB1_04305</name>
</gene>
<dbReference type="PANTHER" id="PTHR45339">
    <property type="entry name" value="HYBRID SIGNAL TRANSDUCTION HISTIDINE KINASE J"/>
    <property type="match status" value="1"/>
</dbReference>
<feature type="domain" description="Response regulatory" evidence="4">
    <location>
        <begin position="22"/>
        <end position="141"/>
    </location>
</feature>
<feature type="modified residue" description="4-aspartylphosphate" evidence="3">
    <location>
        <position position="71"/>
    </location>
</feature>
<organism evidence="5 6">
    <name type="scientific">Hyphococcus aureus</name>
    <dbReference type="NCBI Taxonomy" id="2666033"/>
    <lineage>
        <taxon>Bacteria</taxon>
        <taxon>Pseudomonadati</taxon>
        <taxon>Pseudomonadota</taxon>
        <taxon>Alphaproteobacteria</taxon>
        <taxon>Parvularculales</taxon>
        <taxon>Parvularculaceae</taxon>
        <taxon>Hyphococcus</taxon>
    </lineage>
</organism>
<dbReference type="Pfam" id="PF00072">
    <property type="entry name" value="Response_reg"/>
    <property type="match status" value="1"/>
</dbReference>
<protein>
    <submittedName>
        <fullName evidence="5">Response regulator</fullName>
    </submittedName>
</protein>
<sequence length="155" mass="17347">MSDVNIPAADQSSQGDPAKAPTILIAEDNDVNLKVLEHYLANFECRAIVAKNGKDAVRLFYRNDVDLVLMDIMMPIMDGLEATRKIRTLERKRGGKQTPIVAITAHIRPADQHVCIDAGMNDYLSKPLKKNDLTHRMKIWAPHLHENTPRQPASA</sequence>
<evidence type="ECO:0000313" key="6">
    <source>
        <dbReference type="Proteomes" id="UP001596116"/>
    </source>
</evidence>